<dbReference type="InterPro" id="IPR001314">
    <property type="entry name" value="Peptidase_S1A"/>
</dbReference>
<dbReference type="InterPro" id="IPR009003">
    <property type="entry name" value="Peptidase_S1_PA"/>
</dbReference>
<dbReference type="PROSITE" id="PS50240">
    <property type="entry name" value="TRYPSIN_DOM"/>
    <property type="match status" value="1"/>
</dbReference>
<reference evidence="15" key="1">
    <citation type="submission" date="2025-08" db="UniProtKB">
        <authorList>
            <consortium name="Ensembl"/>
        </authorList>
    </citation>
    <scope>IDENTIFICATION</scope>
</reference>
<keyword evidence="7" id="KW-0720">Serine protease</keyword>
<evidence type="ECO:0000256" key="6">
    <source>
        <dbReference type="ARBA" id="ARBA00022801"/>
    </source>
</evidence>
<evidence type="ECO:0000256" key="10">
    <source>
        <dbReference type="ARBA" id="ARBA00023157"/>
    </source>
</evidence>
<evidence type="ECO:0000259" key="14">
    <source>
        <dbReference type="PROSITE" id="PS50240"/>
    </source>
</evidence>
<accession>A0A8C8SS81</accession>
<keyword evidence="6" id="KW-0378">Hydrolase</keyword>
<organism evidence="15 16">
    <name type="scientific">Pelusios castaneus</name>
    <name type="common">West African mud turtle</name>
    <dbReference type="NCBI Taxonomy" id="367368"/>
    <lineage>
        <taxon>Eukaryota</taxon>
        <taxon>Metazoa</taxon>
        <taxon>Chordata</taxon>
        <taxon>Craniata</taxon>
        <taxon>Vertebrata</taxon>
        <taxon>Euteleostomi</taxon>
        <taxon>Archelosauria</taxon>
        <taxon>Testudinata</taxon>
        <taxon>Testudines</taxon>
        <taxon>Pleurodira</taxon>
        <taxon>Pelomedusidae</taxon>
        <taxon>Pelusios</taxon>
    </lineage>
</organism>
<evidence type="ECO:0000256" key="9">
    <source>
        <dbReference type="ARBA" id="ARBA00023145"/>
    </source>
</evidence>
<keyword evidence="4" id="KW-0645">Protease</keyword>
<keyword evidence="13" id="KW-0812">Transmembrane</keyword>
<name>A0A8C8SS81_9SAUR</name>
<evidence type="ECO:0000256" key="8">
    <source>
        <dbReference type="ARBA" id="ARBA00022837"/>
    </source>
</evidence>
<evidence type="ECO:0000256" key="7">
    <source>
        <dbReference type="ARBA" id="ARBA00022825"/>
    </source>
</evidence>
<dbReference type="InterPro" id="IPR001254">
    <property type="entry name" value="Trypsin_dom"/>
</dbReference>
<dbReference type="Proteomes" id="UP000694393">
    <property type="component" value="Unplaced"/>
</dbReference>
<dbReference type="InterPro" id="IPR043504">
    <property type="entry name" value="Peptidase_S1_PA_chymotrypsin"/>
</dbReference>
<dbReference type="FunFam" id="2.40.10.10:FF:000017">
    <property type="entry name" value="Chymotrypsin-like elastase family member 1"/>
    <property type="match status" value="1"/>
</dbReference>
<keyword evidence="3" id="KW-0964">Secreted</keyword>
<keyword evidence="13" id="KW-1133">Transmembrane helix</keyword>
<comment type="subcellular location">
    <subcellularLocation>
        <location evidence="2">Secreted</location>
    </subcellularLocation>
</comment>
<dbReference type="PROSITE" id="PS00135">
    <property type="entry name" value="TRYPSIN_SER"/>
    <property type="match status" value="1"/>
</dbReference>
<evidence type="ECO:0000256" key="13">
    <source>
        <dbReference type="SAM" id="Phobius"/>
    </source>
</evidence>
<keyword evidence="9" id="KW-0865">Zymogen</keyword>
<comment type="cofactor">
    <cofactor evidence="1">
        <name>Ca(2+)</name>
        <dbReference type="ChEBI" id="CHEBI:29108"/>
    </cofactor>
</comment>
<dbReference type="Gene3D" id="2.40.10.10">
    <property type="entry name" value="Trypsin-like serine proteases"/>
    <property type="match status" value="2"/>
</dbReference>
<dbReference type="GO" id="GO:0004252">
    <property type="term" value="F:serine-type endopeptidase activity"/>
    <property type="evidence" value="ECO:0007669"/>
    <property type="project" value="UniProtKB-EC"/>
</dbReference>
<dbReference type="PANTHER" id="PTHR24257:SF0">
    <property type="entry name" value="CHYMOTRYPSIN-LIKE ELASTASE FAMILY MEMBER 1"/>
    <property type="match status" value="1"/>
</dbReference>
<keyword evidence="5" id="KW-0732">Signal</keyword>
<evidence type="ECO:0000256" key="1">
    <source>
        <dbReference type="ARBA" id="ARBA00001913"/>
    </source>
</evidence>
<dbReference type="CDD" id="cd00190">
    <property type="entry name" value="Tryp_SPc"/>
    <property type="match status" value="1"/>
</dbReference>
<protein>
    <recommendedName>
        <fullName evidence="12">pancreatic elastase</fullName>
        <ecNumber evidence="12">3.4.21.36</ecNumber>
    </recommendedName>
</protein>
<keyword evidence="16" id="KW-1185">Reference proteome</keyword>
<keyword evidence="10" id="KW-1015">Disulfide bond</keyword>
<keyword evidence="8" id="KW-0106">Calcium</keyword>
<dbReference type="InterPro" id="IPR033116">
    <property type="entry name" value="TRYPSIN_SER"/>
</dbReference>
<proteinExistence type="predicted"/>
<keyword evidence="13" id="KW-0472">Membrane</keyword>
<dbReference type="Ensembl" id="ENSPCET00000024617.1">
    <property type="protein sequence ID" value="ENSPCEP00000023821.1"/>
    <property type="gene ID" value="ENSPCEG00000018033.1"/>
</dbReference>
<evidence type="ECO:0000256" key="5">
    <source>
        <dbReference type="ARBA" id="ARBA00022729"/>
    </source>
</evidence>
<dbReference type="GO" id="GO:0006508">
    <property type="term" value="P:proteolysis"/>
    <property type="evidence" value="ECO:0007669"/>
    <property type="project" value="UniProtKB-KW"/>
</dbReference>
<evidence type="ECO:0000256" key="11">
    <source>
        <dbReference type="ARBA" id="ARBA00036864"/>
    </source>
</evidence>
<dbReference type="PRINTS" id="PR00722">
    <property type="entry name" value="CHYMOTRYPSIN"/>
</dbReference>
<evidence type="ECO:0000313" key="15">
    <source>
        <dbReference type="Ensembl" id="ENSPCEP00000023821.1"/>
    </source>
</evidence>
<evidence type="ECO:0000256" key="12">
    <source>
        <dbReference type="ARBA" id="ARBA00039015"/>
    </source>
</evidence>
<dbReference type="SUPFAM" id="SSF50494">
    <property type="entry name" value="Trypsin-like serine proteases"/>
    <property type="match status" value="1"/>
</dbReference>
<dbReference type="PANTHER" id="PTHR24257">
    <property type="entry name" value="CHYMOTRYPSIN-LIKE ELASTASE FAMILY MEMBER"/>
    <property type="match status" value="1"/>
</dbReference>
<dbReference type="AlphaFoldDB" id="A0A8C8SS81"/>
<dbReference type="SMART" id="SM00020">
    <property type="entry name" value="Tryp_SPc"/>
    <property type="match status" value="1"/>
</dbReference>
<feature type="transmembrane region" description="Helical" evidence="13">
    <location>
        <begin position="12"/>
        <end position="34"/>
    </location>
</feature>
<comment type="catalytic activity">
    <reaction evidence="11">
        <text>Hydrolysis of proteins, including elastin. Preferential cleavage: Ala-|-Xaa.</text>
        <dbReference type="EC" id="3.4.21.36"/>
    </reaction>
</comment>
<dbReference type="EC" id="3.4.21.36" evidence="12"/>
<dbReference type="InterPro" id="IPR050850">
    <property type="entry name" value="Peptidase_S1_Elastase_sf"/>
</dbReference>
<dbReference type="Pfam" id="PF00089">
    <property type="entry name" value="Trypsin"/>
    <property type="match status" value="1"/>
</dbReference>
<evidence type="ECO:0000256" key="3">
    <source>
        <dbReference type="ARBA" id="ARBA00022525"/>
    </source>
</evidence>
<reference evidence="15" key="2">
    <citation type="submission" date="2025-09" db="UniProtKB">
        <authorList>
            <consortium name="Ensembl"/>
        </authorList>
    </citation>
    <scope>IDENTIFICATION</scope>
</reference>
<sequence>MTINVKIQYGLFLPSFTDIFVLFMDLLLLCYHLLQVSLQMADVYYPEYFSHICGGTLISPNWVMTAAHSIYRVALGEHNLFELDGTEYFVGVDKIFIHEDWDFTKLGNGNDIALLRLSESAYYNGFVETGRLPSEGDILPNNYPCYITGWGLMNGNIPARLQEVMLPVVDHAICSRNDWWGSQVKETMVCAGGDGMRAGCSGDSGGPLQCYRNGLWEIHGVVSFGIVPFCNTYQKPTVFTRVSAYINWLYNVSSSTINCLNVSWMYSM</sequence>
<evidence type="ECO:0000256" key="4">
    <source>
        <dbReference type="ARBA" id="ARBA00022670"/>
    </source>
</evidence>
<dbReference type="GO" id="GO:0005615">
    <property type="term" value="C:extracellular space"/>
    <property type="evidence" value="ECO:0007669"/>
    <property type="project" value="TreeGrafter"/>
</dbReference>
<feature type="domain" description="Peptidase S1" evidence="14">
    <location>
        <begin position="35"/>
        <end position="254"/>
    </location>
</feature>
<evidence type="ECO:0000313" key="16">
    <source>
        <dbReference type="Proteomes" id="UP000694393"/>
    </source>
</evidence>
<evidence type="ECO:0000256" key="2">
    <source>
        <dbReference type="ARBA" id="ARBA00004613"/>
    </source>
</evidence>